<accession>A0A135TQY1</accession>
<dbReference type="Pfam" id="PF10309">
    <property type="entry name" value="NCBP3"/>
    <property type="match status" value="1"/>
</dbReference>
<dbReference type="PANTHER" id="PTHR16291">
    <property type="entry name" value="NUCLEAR CAP-BINDING PROTEIN SUBUNIT 3"/>
    <property type="match status" value="1"/>
</dbReference>
<dbReference type="EMBL" id="JFBX01000089">
    <property type="protein sequence ID" value="KXH50524.1"/>
    <property type="molecule type" value="Genomic_DNA"/>
</dbReference>
<feature type="region of interest" description="Disordered" evidence="2">
    <location>
        <begin position="710"/>
        <end position="820"/>
    </location>
</feature>
<dbReference type="GO" id="GO:0000340">
    <property type="term" value="F:RNA 7-methylguanosine cap binding"/>
    <property type="evidence" value="ECO:0007669"/>
    <property type="project" value="InterPro"/>
</dbReference>
<dbReference type="AlphaFoldDB" id="A0A135TQY1"/>
<sequence length="964" mass="107275">MSTTSSPSPLQGPTGRVDEKSLPKGQCRYILLVPGIKGQRCACVHFSLNRSTPGASCDCGHMACYHVKTPEPSSTREEVELLKQRLQALEEQLDQQRQGGLGTVVARVSELEDLVDKSREEIGQEIKGSYRNINRVWQSVEQLERQTSHLRETLRSQSEHMERVNGELKSVSNRQLELFDADESIEERLDQLESDHDSLASRGGQVPNMIEEAILSRPDAVTASNLQQSLGATVCSQPEAEVIPGETIHTSPALSAADSNTSPSNCGAWTVHISLLPTASQPFPFERDTNAYKRCLSRGLHRTVVVGGPDSDSFVEAVTKSFGSLLRGRSWMPLQAKLCDAEKLQGLPMLRPLDSRLVDSDYDLNFLKRFCGVCEANGKIDSLYIAMRQDKFSWHFLRNSPIFIEGLENCWIYDHFLDPNDPVEDDRMEEHDRPSAGDIVPSLPNLKRAASEMSRTAGLTAATTGSDSDGSRTKTPRTSCLPSLVESRRRLETVSAFPFEVLNYDKSNKLEFAGARQASRDQLPHPHPSTIRAHAVADQIQNGSAMDYDINMDDVADGFAPPTATIGDGTNIAQPATAPSPSNERDLEDSTIVRNKVHIRGLDTLTTDDIKNYVKSHFGTPERVEWIDDESANLLFGSESTAQEALAALSAIEIADVTQLPPKETIPAKAVASHPDVNLQIRFAVVSDKKIRGAAERSRFYLLHPEFDPEERRRREGNRNRYRNRDGDDRRRNGRGRSQRDRDSSPEVFHASMYDDDEDTLADRRPARHPRSRSRDSTPRGERSYASRNQEKELFPGRSSRAGNRQRNRSASPMRDLDGDAAMDVEAARAPRASNRNNRERASNIRDRLAEDNKSKELFPIKGSSMGKTHMDRVMDGADEATRIMQQKMIVSNDRHGRKDLFDRDRVDNAGSSAGFSIKGAAGANVKELFPSRFGGGGNTGKELFADKLEGRGRRRQKAEDLFS</sequence>
<feature type="compositionally biased region" description="Basic and acidic residues" evidence="2">
    <location>
        <begin position="944"/>
        <end position="964"/>
    </location>
</feature>
<comment type="caution">
    <text evidence="3">The sequence shown here is derived from an EMBL/GenBank/DDBJ whole genome shotgun (WGS) entry which is preliminary data.</text>
</comment>
<evidence type="ECO:0000313" key="3">
    <source>
        <dbReference type="EMBL" id="KXH50524.1"/>
    </source>
</evidence>
<feature type="compositionally biased region" description="Polar residues" evidence="2">
    <location>
        <begin position="801"/>
        <end position="811"/>
    </location>
</feature>
<dbReference type="Gene3D" id="1.10.287.1490">
    <property type="match status" value="1"/>
</dbReference>
<feature type="compositionally biased region" description="Basic and acidic residues" evidence="2">
    <location>
        <begin position="710"/>
        <end position="731"/>
    </location>
</feature>
<dbReference type="OrthoDB" id="4187949at2759"/>
<name>A0A135TQY1_9PEZI</name>
<evidence type="ECO:0000256" key="2">
    <source>
        <dbReference type="SAM" id="MobiDB-lite"/>
    </source>
</evidence>
<evidence type="ECO:0000313" key="4">
    <source>
        <dbReference type="Proteomes" id="UP000070328"/>
    </source>
</evidence>
<organism evidence="3 4">
    <name type="scientific">Colletotrichum simmondsii</name>
    <dbReference type="NCBI Taxonomy" id="703756"/>
    <lineage>
        <taxon>Eukaryota</taxon>
        <taxon>Fungi</taxon>
        <taxon>Dikarya</taxon>
        <taxon>Ascomycota</taxon>
        <taxon>Pezizomycotina</taxon>
        <taxon>Sordariomycetes</taxon>
        <taxon>Hypocreomycetidae</taxon>
        <taxon>Glomerellales</taxon>
        <taxon>Glomerellaceae</taxon>
        <taxon>Colletotrichum</taxon>
        <taxon>Colletotrichum acutatum species complex</taxon>
    </lineage>
</organism>
<reference evidence="3 4" key="1">
    <citation type="submission" date="2014-02" db="EMBL/GenBank/DDBJ databases">
        <title>The genome sequence of Colletotrichum simmondsii CBS122122.</title>
        <authorList>
            <person name="Baroncelli R."/>
            <person name="Thon M.R."/>
        </authorList>
    </citation>
    <scope>NUCLEOTIDE SEQUENCE [LARGE SCALE GENOMIC DNA]</scope>
    <source>
        <strain evidence="3 4">CBS122122</strain>
    </source>
</reference>
<evidence type="ECO:0000256" key="1">
    <source>
        <dbReference type="SAM" id="Coils"/>
    </source>
</evidence>
<dbReference type="Proteomes" id="UP000070328">
    <property type="component" value="Unassembled WGS sequence"/>
</dbReference>
<keyword evidence="1" id="KW-0175">Coiled coil</keyword>
<dbReference type="InterPro" id="IPR019416">
    <property type="entry name" value="NCBP3"/>
</dbReference>
<dbReference type="GO" id="GO:0003729">
    <property type="term" value="F:mRNA binding"/>
    <property type="evidence" value="ECO:0007669"/>
    <property type="project" value="InterPro"/>
</dbReference>
<feature type="region of interest" description="Disordered" evidence="2">
    <location>
        <begin position="423"/>
        <end position="479"/>
    </location>
</feature>
<dbReference type="PANTHER" id="PTHR16291:SF0">
    <property type="entry name" value="NUCLEAR CAP-BINDING PROTEIN SUBUNIT 3"/>
    <property type="match status" value="1"/>
</dbReference>
<feature type="compositionally biased region" description="Basic and acidic residues" evidence="2">
    <location>
        <begin position="773"/>
        <end position="795"/>
    </location>
</feature>
<dbReference type="GO" id="GO:0005634">
    <property type="term" value="C:nucleus"/>
    <property type="evidence" value="ECO:0007669"/>
    <property type="project" value="TreeGrafter"/>
</dbReference>
<keyword evidence="4" id="KW-1185">Reference proteome</keyword>
<gene>
    <name evidence="3" type="ORF">CSIM01_13843</name>
</gene>
<feature type="region of interest" description="Disordered" evidence="2">
    <location>
        <begin position="932"/>
        <end position="964"/>
    </location>
</feature>
<proteinExistence type="predicted"/>
<protein>
    <submittedName>
        <fullName evidence="3">Uncharacterized protein</fullName>
    </submittedName>
</protein>
<feature type="coiled-coil region" evidence="1">
    <location>
        <begin position="140"/>
        <end position="202"/>
    </location>
</feature>